<name>A0A915JIN2_ROMCU</name>
<reference evidence="2" key="1">
    <citation type="submission" date="2022-11" db="UniProtKB">
        <authorList>
            <consortium name="WormBaseParasite"/>
        </authorList>
    </citation>
    <scope>IDENTIFICATION</scope>
</reference>
<sequence>LQGDGLVTQNVDSFFPIQRREHFLYDAINRPSLVLTAASFKAYGLTGTVTGIVDNCSGILHDKIALFLTLKSELYSQKRHWSTVPVVRELLQLTLYKPKGQSQFIKPTAAQHQDLLARGALGSYGGWQEGEGNSINFRCSDPVKNGKTGENNKMINSHALGREKGRLRGGRRRIARIVVAGEAHN</sequence>
<dbReference type="AlphaFoldDB" id="A0A915JIN2"/>
<keyword evidence="1" id="KW-1185">Reference proteome</keyword>
<evidence type="ECO:0000313" key="2">
    <source>
        <dbReference type="WBParaSite" id="nRc.2.0.1.t25946-RA"/>
    </source>
</evidence>
<proteinExistence type="predicted"/>
<dbReference type="WBParaSite" id="nRc.2.0.1.t25946-RA">
    <property type="protein sequence ID" value="nRc.2.0.1.t25946-RA"/>
    <property type="gene ID" value="nRc.2.0.1.g25946"/>
</dbReference>
<organism evidence="1 2">
    <name type="scientific">Romanomermis culicivorax</name>
    <name type="common">Nematode worm</name>
    <dbReference type="NCBI Taxonomy" id="13658"/>
    <lineage>
        <taxon>Eukaryota</taxon>
        <taxon>Metazoa</taxon>
        <taxon>Ecdysozoa</taxon>
        <taxon>Nematoda</taxon>
        <taxon>Enoplea</taxon>
        <taxon>Dorylaimia</taxon>
        <taxon>Mermithida</taxon>
        <taxon>Mermithoidea</taxon>
        <taxon>Mermithidae</taxon>
        <taxon>Romanomermis</taxon>
    </lineage>
</organism>
<dbReference type="Proteomes" id="UP000887565">
    <property type="component" value="Unplaced"/>
</dbReference>
<protein>
    <submittedName>
        <fullName evidence="2">Uncharacterized protein</fullName>
    </submittedName>
</protein>
<accession>A0A915JIN2</accession>
<evidence type="ECO:0000313" key="1">
    <source>
        <dbReference type="Proteomes" id="UP000887565"/>
    </source>
</evidence>